<reference evidence="3" key="2">
    <citation type="submission" date="2017-05" db="EMBL/GenBank/DDBJ databases">
        <title>Whole genome sequence of fish pathogenic bacteria, Photobacterium damselae subsp. piscicida, strain 91-197, isolated from hybrid striped bass (Morone sp.) in USA.</title>
        <authorList>
            <person name="Teru Y."/>
            <person name="Hikima J."/>
            <person name="Kono T."/>
            <person name="Sakai M."/>
            <person name="Takano T."/>
            <person name="Hawke J.P."/>
            <person name="Takeyama H."/>
            <person name="Aoki T."/>
        </authorList>
    </citation>
    <scope>NUCLEOTIDE SEQUENCE [LARGE SCALE GENOMIC DNA]</scope>
    <source>
        <strain evidence="3">91-197</strain>
    </source>
</reference>
<reference evidence="2 4" key="3">
    <citation type="submission" date="2020-09" db="EMBL/GenBank/DDBJ databases">
        <title>Complete, closed and curated genome sequences of Photobacterium damselae subsp. piscicida isolates from Australia indicate localised evolution and additional plasmid-borne pathogenicity mechanisms.</title>
        <authorList>
            <person name="Baseggio L."/>
            <person name="Silayeva O."/>
            <person name="Buller N."/>
            <person name="Landos M."/>
            <person name="Engelstaedter J."/>
            <person name="Barnes A.C."/>
        </authorList>
    </citation>
    <scope>NUCLEOTIDE SEQUENCE [LARGE SCALE GENOMIC DNA]</scope>
    <source>
        <strain evidence="2 4">AS-16-0540-1</strain>
    </source>
</reference>
<dbReference type="EMBL" id="CP061855">
    <property type="protein sequence ID" value="QOD58388.1"/>
    <property type="molecule type" value="Genomic_DNA"/>
</dbReference>
<name>A0A1Q9GT73_PHODP</name>
<evidence type="ECO:0000313" key="3">
    <source>
        <dbReference type="Proteomes" id="UP000218676"/>
    </source>
</evidence>
<proteinExistence type="predicted"/>
<dbReference type="GeneID" id="93399577"/>
<dbReference type="Proteomes" id="UP000516656">
    <property type="component" value="Chromosome 2"/>
</dbReference>
<organism evidence="1 3">
    <name type="scientific">Photobacterium damsela subsp. piscicida</name>
    <name type="common">Pasteurella piscicida</name>
    <dbReference type="NCBI Taxonomy" id="38294"/>
    <lineage>
        <taxon>Bacteria</taxon>
        <taxon>Pseudomonadati</taxon>
        <taxon>Pseudomonadota</taxon>
        <taxon>Gammaproteobacteria</taxon>
        <taxon>Vibrionales</taxon>
        <taxon>Vibrionaceae</taxon>
        <taxon>Photobacterium</taxon>
    </lineage>
</organism>
<evidence type="ECO:0000313" key="2">
    <source>
        <dbReference type="EMBL" id="QOD58388.1"/>
    </source>
</evidence>
<evidence type="ECO:0000313" key="4">
    <source>
        <dbReference type="Proteomes" id="UP000516656"/>
    </source>
</evidence>
<gene>
    <name evidence="2" type="ORF">IC627_15910</name>
    <name evidence="1" type="ORF">PDPUS_2_00687</name>
</gene>
<dbReference type="AlphaFoldDB" id="A0A1Q9GT73"/>
<sequence>MKSAPHSLNQTIQALKSVTTQMMAAESLTGEVMSAHMIQQITAIERTELEIASQQIMVIEKALTQALVALEREDLVATREAIFNALYELNHQSPSIPKLMYENDPVLAG</sequence>
<reference evidence="1" key="1">
    <citation type="journal article" date="2017" name="Genome Announc.">
        <title>Whole-Genome Sequence of Photobacterium damselae subsp. piscicida Strain 91-197, Isolated from Hybrid Striped Bass (Morone sp.) in the United States.</title>
        <authorList>
            <person name="Teru Y."/>
            <person name="Hikima J."/>
            <person name="Kono T."/>
            <person name="Sakai M."/>
            <person name="Takano T."/>
            <person name="Hawke J.P."/>
            <person name="Takeyama H."/>
            <person name="Aoki T."/>
        </authorList>
    </citation>
    <scope>NUCLEOTIDE SEQUENCE</scope>
    <source>
        <strain evidence="1">91-197</strain>
    </source>
</reference>
<dbReference type="RefSeq" id="WP_036765605.1">
    <property type="nucleotide sequence ID" value="NZ_AP018046.1"/>
</dbReference>
<dbReference type="EMBL" id="AP018046">
    <property type="protein sequence ID" value="BAX55273.1"/>
    <property type="molecule type" value="Genomic_DNA"/>
</dbReference>
<dbReference type="Proteomes" id="UP000218676">
    <property type="component" value="Chromosome 2"/>
</dbReference>
<protein>
    <submittedName>
        <fullName evidence="1">Uncharacterized protein</fullName>
    </submittedName>
</protein>
<evidence type="ECO:0000313" key="1">
    <source>
        <dbReference type="EMBL" id="BAX55273.1"/>
    </source>
</evidence>
<accession>A0A1Q9GT73</accession>